<dbReference type="AlphaFoldDB" id="A0A388LF24"/>
<protein>
    <submittedName>
        <fullName evidence="2">Uncharacterized protein</fullName>
    </submittedName>
</protein>
<dbReference type="OrthoDB" id="2693386at2759"/>
<proteinExistence type="predicted"/>
<dbReference type="EMBL" id="BFEA01000360">
    <property type="protein sequence ID" value="GBG80919.1"/>
    <property type="molecule type" value="Genomic_DNA"/>
</dbReference>
<organism evidence="2 3">
    <name type="scientific">Chara braunii</name>
    <name type="common">Braun's stonewort</name>
    <dbReference type="NCBI Taxonomy" id="69332"/>
    <lineage>
        <taxon>Eukaryota</taxon>
        <taxon>Viridiplantae</taxon>
        <taxon>Streptophyta</taxon>
        <taxon>Charophyceae</taxon>
        <taxon>Charales</taxon>
        <taxon>Characeae</taxon>
        <taxon>Chara</taxon>
    </lineage>
</organism>
<accession>A0A388LF24</accession>
<dbReference type="Gramene" id="GBG80919">
    <property type="protein sequence ID" value="GBG80919"/>
    <property type="gene ID" value="CBR_g31475"/>
</dbReference>
<keyword evidence="3" id="KW-1185">Reference proteome</keyword>
<gene>
    <name evidence="2" type="ORF">CBR_g31475</name>
</gene>
<comment type="caution">
    <text evidence="2">The sequence shown here is derived from an EMBL/GenBank/DDBJ whole genome shotgun (WGS) entry which is preliminary data.</text>
</comment>
<sequence length="534" mass="55581">MRFLQAFKCGARSPLGSEEERRHQGRSDSSAAGFSLEPGLARNPNRLQGSEVCNGSRGLGEVFKCLDRQQEGVFGSLEQSQASGSNRGLEGGLGQVDDGSKANCKGLVQVDDGSKANCKGPQALDKMDKEAGRANGAGLGKGQGQIRHQESGSRARVAAAGVCVEQGGEVVAGFKQGFRVLASVVPERGSVGMEELFLELGEEAGVTITDDILGDAVVSGDMVEEENGNVFGIVRGGTRNEMSTFGQAANNDVDAIMPAVGFDVGKDRRPMEISGDGVKGFLETKVASGLGVVVLGQELGVEAMGVRDAESASAFGLDVKEVVMKCAFAELGVEFLVAEDGENLAEMIKVGLEGGAKNKDVVEVDHDTDFEEVAEDVVHGGLECGGGVGETERHYEKLVVPEAGAKGGLVGVLLADADLVEATADVDLGEVFGSTEAIKKFGYPGKRILVLDRDPVQGAVVCAHAEFRGAVLLDEETAGSEGGGARLNKSFFKEFIELALHFFGLGDRELVWGAARGGVVGLEIDGVGNTSVGR</sequence>
<evidence type="ECO:0000313" key="2">
    <source>
        <dbReference type="EMBL" id="GBG80919.1"/>
    </source>
</evidence>
<evidence type="ECO:0000256" key="1">
    <source>
        <dbReference type="SAM" id="MobiDB-lite"/>
    </source>
</evidence>
<feature type="region of interest" description="Disordered" evidence="1">
    <location>
        <begin position="14"/>
        <end position="49"/>
    </location>
</feature>
<dbReference type="Proteomes" id="UP000265515">
    <property type="component" value="Unassembled WGS sequence"/>
</dbReference>
<reference evidence="2 3" key="1">
    <citation type="journal article" date="2018" name="Cell">
        <title>The Chara Genome: Secondary Complexity and Implications for Plant Terrestrialization.</title>
        <authorList>
            <person name="Nishiyama T."/>
            <person name="Sakayama H."/>
            <person name="Vries J.D."/>
            <person name="Buschmann H."/>
            <person name="Saint-Marcoux D."/>
            <person name="Ullrich K.K."/>
            <person name="Haas F.B."/>
            <person name="Vanderstraeten L."/>
            <person name="Becker D."/>
            <person name="Lang D."/>
            <person name="Vosolsobe S."/>
            <person name="Rombauts S."/>
            <person name="Wilhelmsson P.K.I."/>
            <person name="Janitza P."/>
            <person name="Kern R."/>
            <person name="Heyl A."/>
            <person name="Rumpler F."/>
            <person name="Villalobos L.I.A.C."/>
            <person name="Clay J.M."/>
            <person name="Skokan R."/>
            <person name="Toyoda A."/>
            <person name="Suzuki Y."/>
            <person name="Kagoshima H."/>
            <person name="Schijlen E."/>
            <person name="Tajeshwar N."/>
            <person name="Catarino B."/>
            <person name="Hetherington A.J."/>
            <person name="Saltykova A."/>
            <person name="Bonnot C."/>
            <person name="Breuninger H."/>
            <person name="Symeonidi A."/>
            <person name="Radhakrishnan G.V."/>
            <person name="Van Nieuwerburgh F."/>
            <person name="Deforce D."/>
            <person name="Chang C."/>
            <person name="Karol K.G."/>
            <person name="Hedrich R."/>
            <person name="Ulvskov P."/>
            <person name="Glockner G."/>
            <person name="Delwiche C.F."/>
            <person name="Petrasek J."/>
            <person name="Van de Peer Y."/>
            <person name="Friml J."/>
            <person name="Beilby M."/>
            <person name="Dolan L."/>
            <person name="Kohara Y."/>
            <person name="Sugano S."/>
            <person name="Fujiyama A."/>
            <person name="Delaux P.-M."/>
            <person name="Quint M."/>
            <person name="TheiBen G."/>
            <person name="Hagemann M."/>
            <person name="Harholt J."/>
            <person name="Dunand C."/>
            <person name="Zachgo S."/>
            <person name="Langdale J."/>
            <person name="Maumus F."/>
            <person name="Straeten D.V.D."/>
            <person name="Gould S.B."/>
            <person name="Rensing S.A."/>
        </authorList>
    </citation>
    <scope>NUCLEOTIDE SEQUENCE [LARGE SCALE GENOMIC DNA]</scope>
    <source>
        <strain evidence="2 3">S276</strain>
    </source>
</reference>
<name>A0A388LF24_CHABU</name>
<evidence type="ECO:0000313" key="3">
    <source>
        <dbReference type="Proteomes" id="UP000265515"/>
    </source>
</evidence>